<evidence type="ECO:0000256" key="1">
    <source>
        <dbReference type="SAM" id="MobiDB-lite"/>
    </source>
</evidence>
<evidence type="ECO:0000313" key="4">
    <source>
        <dbReference type="Proteomes" id="UP000662931"/>
    </source>
</evidence>
<keyword evidence="4" id="KW-1185">Reference proteome</keyword>
<sequence>MQFTEGKDSDDDGSIKRSSSSVSISNLLLHPFYGSKDRRVPNVRTRYSISSYQQKHDNSKDLQMIPVTGVDIKNGIPADQQAETPAKTQNELTLEEYRNEMKEREPQDESHREGEENEENVKPQGIKERWSIWNIWESDQLEEVDRETPRTVEETEESASVHEDINGEESEHVETSVGAKESFGFIPRKSSVFFWANRSSMVSPKPSIDIVTTAAEELEPNELSKVVSSVGEEPIIRENTESSRWWSWISNRNATKSSGNLTEPVTAVSENDNEHQHENELRKSTKEAENIIKIKTSAYLKPSSWAFYKRVGDDCGQISIMGTKSLKEPLTVQHDIQCQFYIKEQDRFKTDVKEDALELSQIDSSVVIPKLDWNYRNLTTRTKLRILVSSIGGPVQKCFLGETHLYHDSRYSRRSKTVEHKKAVIVGVHSFLPLQLVEKFFNEPTGSSDEMVEMTRLQLLKWGEEHNTELEIETIALDGYGSIFDRVSNCISLMENWITSVEECDILLMVSNMQSVAISVHLLSRLITAGYLNNVSKVGMINIGGSFLGPAIGLDSKLTVKPHSSQSLENDILLELFDFQDRETLQSRELIRHMKILISQNVKISFIGSMTHPIVPIYSSLCVHLAHPNIYRAIYVDGASNQPDFLVTLLNLALTVKNLNMEDHKLLLELSNFFLESGNRMKDSKVRANSMIENGNVYRIGIRNMLETSDLMFERPVKEEVFDLKEFNMNEYHLPWCMRGFMEEMGKLKRKEEKRRDQRITIDTQQMIEQLLEEFRSWEPKEKEYRDLRYCIEALKEMKGSELM</sequence>
<accession>A0A875S4D7</accession>
<reference evidence="3" key="1">
    <citation type="submission" date="2020-10" db="EMBL/GenBank/DDBJ databases">
        <authorList>
            <person name="Roach M.J.R."/>
        </authorList>
    </citation>
    <scope>NUCLEOTIDE SEQUENCE</scope>
    <source>
        <strain evidence="3">CBS 1945</strain>
    </source>
</reference>
<dbReference type="EMBL" id="CP064812">
    <property type="protein sequence ID" value="QPG74124.1"/>
    <property type="molecule type" value="Genomic_DNA"/>
</dbReference>
<organism evidence="3 4">
    <name type="scientific">Eeniella nana</name>
    <name type="common">Yeast</name>
    <name type="synonym">Brettanomyces nanus</name>
    <dbReference type="NCBI Taxonomy" id="13502"/>
    <lineage>
        <taxon>Eukaryota</taxon>
        <taxon>Fungi</taxon>
        <taxon>Dikarya</taxon>
        <taxon>Ascomycota</taxon>
        <taxon>Saccharomycotina</taxon>
        <taxon>Pichiomycetes</taxon>
        <taxon>Pichiales</taxon>
        <taxon>Pichiaceae</taxon>
        <taxon>Brettanomyces</taxon>
    </lineage>
</organism>
<evidence type="ECO:0000259" key="2">
    <source>
        <dbReference type="Pfam" id="PF26147"/>
    </source>
</evidence>
<dbReference type="InterPro" id="IPR058934">
    <property type="entry name" value="YMC020W-like"/>
</dbReference>
<dbReference type="InterPro" id="IPR058933">
    <property type="entry name" value="YMC020W-like_ab_hydrolase"/>
</dbReference>
<feature type="domain" description="YMC020W-like alpha/beta hydrolase" evidence="2">
    <location>
        <begin position="413"/>
        <end position="744"/>
    </location>
</feature>
<proteinExistence type="predicted"/>
<feature type="region of interest" description="Disordered" evidence="1">
    <location>
        <begin position="1"/>
        <end position="21"/>
    </location>
</feature>
<feature type="compositionally biased region" description="Basic and acidic residues" evidence="1">
    <location>
        <begin position="146"/>
        <end position="174"/>
    </location>
</feature>
<dbReference type="Pfam" id="PF26147">
    <property type="entry name" value="AB_HYDROLASE_YMC0-YMC35"/>
    <property type="match status" value="1"/>
</dbReference>
<feature type="region of interest" description="Disordered" evidence="1">
    <location>
        <begin position="144"/>
        <end position="176"/>
    </location>
</feature>
<dbReference type="PANTHER" id="PTHR47349:SF1">
    <property type="entry name" value="AER328WP"/>
    <property type="match status" value="1"/>
</dbReference>
<evidence type="ECO:0000313" key="3">
    <source>
        <dbReference type="EMBL" id="QPG74124.1"/>
    </source>
</evidence>
<dbReference type="OrthoDB" id="5598028at2759"/>
<dbReference type="RefSeq" id="XP_038777689.1">
    <property type="nucleotide sequence ID" value="XM_038921761.1"/>
</dbReference>
<dbReference type="PANTHER" id="PTHR47349">
    <property type="entry name" value="CHROMOSOME 8, WHOLE GENOME SHOTGUN SEQUENCE"/>
    <property type="match status" value="1"/>
</dbReference>
<dbReference type="KEGG" id="bnn:FOA43_001446"/>
<gene>
    <name evidence="3" type="ORF">FOA43_001446</name>
</gene>
<feature type="region of interest" description="Disordered" evidence="1">
    <location>
        <begin position="100"/>
        <end position="124"/>
    </location>
</feature>
<dbReference type="GeneID" id="62194847"/>
<dbReference type="AlphaFoldDB" id="A0A875S4D7"/>
<protein>
    <recommendedName>
        <fullName evidence="2">YMC020W-like alpha/beta hydrolase domain-containing protein</fullName>
    </recommendedName>
</protein>
<dbReference type="Proteomes" id="UP000662931">
    <property type="component" value="Chromosome 1"/>
</dbReference>
<name>A0A875S4D7_EENNA</name>